<dbReference type="WBParaSite" id="SVE_1603100.1">
    <property type="protein sequence ID" value="SVE_1603100.1"/>
    <property type="gene ID" value="SVE_1603100"/>
</dbReference>
<keyword evidence="1" id="KW-0732">Signal</keyword>
<proteinExistence type="predicted"/>
<evidence type="ECO:0000313" key="2">
    <source>
        <dbReference type="Proteomes" id="UP000035680"/>
    </source>
</evidence>
<name>A0A0K0FUL8_STRVS</name>
<dbReference type="Proteomes" id="UP000035680">
    <property type="component" value="Unassembled WGS sequence"/>
</dbReference>
<reference evidence="2" key="1">
    <citation type="submission" date="2014-07" db="EMBL/GenBank/DDBJ databases">
        <authorList>
            <person name="Martin A.A"/>
            <person name="De Silva N."/>
        </authorList>
    </citation>
    <scope>NUCLEOTIDE SEQUENCE</scope>
</reference>
<accession>A0A0K0FUL8</accession>
<dbReference type="AlphaFoldDB" id="A0A0K0FUL8"/>
<feature type="signal peptide" evidence="1">
    <location>
        <begin position="1"/>
        <end position="20"/>
    </location>
</feature>
<organism evidence="2 3">
    <name type="scientific">Strongyloides venezuelensis</name>
    <name type="common">Threadworm</name>
    <dbReference type="NCBI Taxonomy" id="75913"/>
    <lineage>
        <taxon>Eukaryota</taxon>
        <taxon>Metazoa</taxon>
        <taxon>Ecdysozoa</taxon>
        <taxon>Nematoda</taxon>
        <taxon>Chromadorea</taxon>
        <taxon>Rhabditida</taxon>
        <taxon>Tylenchina</taxon>
        <taxon>Panagrolaimomorpha</taxon>
        <taxon>Strongyloidoidea</taxon>
        <taxon>Strongyloididae</taxon>
        <taxon>Strongyloides</taxon>
    </lineage>
</organism>
<protein>
    <submittedName>
        <fullName evidence="3">Granulins domain-containing protein</fullName>
    </submittedName>
</protein>
<evidence type="ECO:0000256" key="1">
    <source>
        <dbReference type="SAM" id="SignalP"/>
    </source>
</evidence>
<feature type="chain" id="PRO_5005330111" evidence="1">
    <location>
        <begin position="21"/>
        <end position="90"/>
    </location>
</feature>
<sequence length="90" mass="10506">MNLLFLVFIVKFFLINISNSALIPVTIYNYKDEILATGRIHHLRRAYSLKRLVCGMDKLCDPNYACCADKKGRLNCCKKENYHIPKLQRL</sequence>
<keyword evidence="2" id="KW-1185">Reference proteome</keyword>
<evidence type="ECO:0000313" key="3">
    <source>
        <dbReference type="WBParaSite" id="SVE_1603100.1"/>
    </source>
</evidence>
<reference evidence="3" key="2">
    <citation type="submission" date="2015-08" db="UniProtKB">
        <authorList>
            <consortium name="WormBaseParasite"/>
        </authorList>
    </citation>
    <scope>IDENTIFICATION</scope>
</reference>